<comment type="caution">
    <text evidence="13">The sequence shown here is derived from an EMBL/GenBank/DDBJ whole genome shotgun (WGS) entry which is preliminary data.</text>
</comment>
<evidence type="ECO:0000313" key="14">
    <source>
        <dbReference type="Proteomes" id="UP000076609"/>
    </source>
</evidence>
<name>A0ABR5YH75_9SPHN</name>
<keyword evidence="6 11" id="KW-0812">Transmembrane</keyword>
<evidence type="ECO:0000256" key="10">
    <source>
        <dbReference type="SAM" id="MobiDB-lite"/>
    </source>
</evidence>
<feature type="compositionally biased region" description="Pro residues" evidence="10">
    <location>
        <begin position="101"/>
        <end position="129"/>
    </location>
</feature>
<feature type="compositionally biased region" description="Pro residues" evidence="10">
    <location>
        <begin position="54"/>
        <end position="94"/>
    </location>
</feature>
<sequence>MAYADQKAGSGRIVALIIVGILHVVIGYAFISGLAYKYVKKVTEDTETFDVEEPPPPPEEIPPPPPPPEQPQPQSPPPVVTPPPIVRTQAPPPVVIQSVTTPPPTYAPIPTAGPPAPPAPVAPPAPPAPVVSKAAGAKGDPAQWITNDDYPPSALNSGDEGVTAIAWDINTQGRVENCRVTSSSGSAALDRAACSAITRRGRYSPALDQSGNPIRSSSSRRVRWQLPADR</sequence>
<dbReference type="PROSITE" id="PS52015">
    <property type="entry name" value="TONB_CTD"/>
    <property type="match status" value="1"/>
</dbReference>
<dbReference type="PANTHER" id="PTHR33446:SF2">
    <property type="entry name" value="PROTEIN TONB"/>
    <property type="match status" value="1"/>
</dbReference>
<dbReference type="Gene3D" id="3.30.1150.10">
    <property type="match status" value="1"/>
</dbReference>
<organism evidence="13 14">
    <name type="scientific">Sphingomonas hankookensis</name>
    <dbReference type="NCBI Taxonomy" id="563996"/>
    <lineage>
        <taxon>Bacteria</taxon>
        <taxon>Pseudomonadati</taxon>
        <taxon>Pseudomonadota</taxon>
        <taxon>Alphaproteobacteria</taxon>
        <taxon>Sphingomonadales</taxon>
        <taxon>Sphingomonadaceae</taxon>
        <taxon>Sphingomonas</taxon>
    </lineage>
</organism>
<keyword evidence="5" id="KW-0997">Cell inner membrane</keyword>
<evidence type="ECO:0000256" key="6">
    <source>
        <dbReference type="ARBA" id="ARBA00022692"/>
    </source>
</evidence>
<gene>
    <name evidence="13" type="ORF">AVT10_01660</name>
</gene>
<dbReference type="RefSeq" id="WP_066687468.1">
    <property type="nucleotide sequence ID" value="NZ_CP117025.1"/>
</dbReference>
<comment type="similarity">
    <text evidence="2">Belongs to the TonB family.</text>
</comment>
<protein>
    <submittedName>
        <fullName evidence="13">Energy transducer TonB</fullName>
    </submittedName>
</protein>
<evidence type="ECO:0000256" key="8">
    <source>
        <dbReference type="ARBA" id="ARBA00022989"/>
    </source>
</evidence>
<feature type="region of interest" description="Disordered" evidence="10">
    <location>
        <begin position="199"/>
        <end position="230"/>
    </location>
</feature>
<evidence type="ECO:0000256" key="11">
    <source>
        <dbReference type="SAM" id="Phobius"/>
    </source>
</evidence>
<dbReference type="EMBL" id="LQQO01000001">
    <property type="protein sequence ID" value="KZE18775.1"/>
    <property type="molecule type" value="Genomic_DNA"/>
</dbReference>
<keyword evidence="4" id="KW-1003">Cell membrane</keyword>
<accession>A0ABR5YH75</accession>
<dbReference type="Proteomes" id="UP000076609">
    <property type="component" value="Unassembled WGS sequence"/>
</dbReference>
<evidence type="ECO:0000256" key="5">
    <source>
        <dbReference type="ARBA" id="ARBA00022519"/>
    </source>
</evidence>
<evidence type="ECO:0000256" key="3">
    <source>
        <dbReference type="ARBA" id="ARBA00022448"/>
    </source>
</evidence>
<evidence type="ECO:0000256" key="1">
    <source>
        <dbReference type="ARBA" id="ARBA00004383"/>
    </source>
</evidence>
<keyword evidence="7" id="KW-0653">Protein transport</keyword>
<evidence type="ECO:0000256" key="2">
    <source>
        <dbReference type="ARBA" id="ARBA00006555"/>
    </source>
</evidence>
<evidence type="ECO:0000256" key="7">
    <source>
        <dbReference type="ARBA" id="ARBA00022927"/>
    </source>
</evidence>
<dbReference type="PANTHER" id="PTHR33446">
    <property type="entry name" value="PROTEIN TONB-RELATED"/>
    <property type="match status" value="1"/>
</dbReference>
<feature type="domain" description="TonB C-terminal" evidence="12">
    <location>
        <begin position="135"/>
        <end position="229"/>
    </location>
</feature>
<dbReference type="InterPro" id="IPR051045">
    <property type="entry name" value="TonB-dependent_transducer"/>
</dbReference>
<dbReference type="Pfam" id="PF03544">
    <property type="entry name" value="TonB_C"/>
    <property type="match status" value="1"/>
</dbReference>
<dbReference type="InterPro" id="IPR006260">
    <property type="entry name" value="TonB/TolA_C"/>
</dbReference>
<evidence type="ECO:0000313" key="13">
    <source>
        <dbReference type="EMBL" id="KZE18775.1"/>
    </source>
</evidence>
<evidence type="ECO:0000259" key="12">
    <source>
        <dbReference type="PROSITE" id="PS52015"/>
    </source>
</evidence>
<dbReference type="NCBIfam" id="TIGR01352">
    <property type="entry name" value="tonB_Cterm"/>
    <property type="match status" value="1"/>
</dbReference>
<keyword evidence="9 11" id="KW-0472">Membrane</keyword>
<feature type="compositionally biased region" description="Polar residues" evidence="10">
    <location>
        <begin position="207"/>
        <end position="217"/>
    </location>
</feature>
<proteinExistence type="inferred from homology"/>
<keyword evidence="3" id="KW-0813">Transport</keyword>
<feature type="transmembrane region" description="Helical" evidence="11">
    <location>
        <begin position="12"/>
        <end position="31"/>
    </location>
</feature>
<comment type="subcellular location">
    <subcellularLocation>
        <location evidence="1">Cell inner membrane</location>
        <topology evidence="1">Single-pass membrane protein</topology>
        <orientation evidence="1">Periplasmic side</orientation>
    </subcellularLocation>
</comment>
<keyword evidence="8 11" id="KW-1133">Transmembrane helix</keyword>
<dbReference type="InterPro" id="IPR037682">
    <property type="entry name" value="TonB_C"/>
</dbReference>
<evidence type="ECO:0000256" key="9">
    <source>
        <dbReference type="ARBA" id="ARBA00023136"/>
    </source>
</evidence>
<dbReference type="SUPFAM" id="SSF74653">
    <property type="entry name" value="TolA/TonB C-terminal domain"/>
    <property type="match status" value="1"/>
</dbReference>
<keyword evidence="14" id="KW-1185">Reference proteome</keyword>
<reference evidence="14" key="1">
    <citation type="submission" date="2016-01" db="EMBL/GenBank/DDBJ databases">
        <title>Draft genome of Chromobacterium sp. F49.</title>
        <authorList>
            <person name="Hong K.W."/>
        </authorList>
    </citation>
    <scope>NUCLEOTIDE SEQUENCE [LARGE SCALE GENOMIC DNA]</scope>
    <source>
        <strain evidence="14">CN3</strain>
    </source>
</reference>
<evidence type="ECO:0000256" key="4">
    <source>
        <dbReference type="ARBA" id="ARBA00022475"/>
    </source>
</evidence>
<feature type="region of interest" description="Disordered" evidence="10">
    <location>
        <begin position="47"/>
        <end position="157"/>
    </location>
</feature>